<dbReference type="InterPro" id="IPR018247">
    <property type="entry name" value="EF_Hand_1_Ca_BS"/>
</dbReference>
<evidence type="ECO:0000313" key="8">
    <source>
        <dbReference type="EMBL" id="KAH8985574.1"/>
    </source>
</evidence>
<feature type="compositionally biased region" description="Basic residues" evidence="6">
    <location>
        <begin position="1"/>
        <end position="10"/>
    </location>
</feature>
<comment type="subcellular location">
    <subcellularLocation>
        <location evidence="1">Cytoplasm</location>
    </subcellularLocation>
</comment>
<keyword evidence="2" id="KW-0963">Cytoplasm</keyword>
<feature type="domain" description="EF-hand" evidence="7">
    <location>
        <begin position="63"/>
        <end position="98"/>
    </location>
</feature>
<keyword evidence="9" id="KW-1185">Reference proteome</keyword>
<comment type="caution">
    <text evidence="8">The sequence shown here is derived from an EMBL/GenBank/DDBJ whole genome shotgun (WGS) entry which is preliminary data.</text>
</comment>
<evidence type="ECO:0000256" key="3">
    <source>
        <dbReference type="ARBA" id="ARBA00022723"/>
    </source>
</evidence>
<dbReference type="SUPFAM" id="SSF47473">
    <property type="entry name" value="EF-hand"/>
    <property type="match status" value="1"/>
</dbReference>
<dbReference type="PANTHER" id="PTHR46212">
    <property type="entry name" value="PEFLIN"/>
    <property type="match status" value="1"/>
</dbReference>
<sequence length="238" mass="26680">MSFFRRHGSQHSKQYGTQYGTQHAHAPALAPPGTKYTRASGRYPVGSGVGGFAVIRESVPPPGANPKLWAWFVSVDVDRSGSISAPELQRALINGDWTPFDLDTVKLLMGLFDTNRTGDIDFNEFSGLWRYIEDWQHVFRRFDRDGSGTIDGSELQSALSQFGFKLPHHLLALLVAKYASSPTGSEVLGRPSITFDRFMRACVFVKQFTESFRGLDGDNDGWVRLNYEQFLTVYFSLP</sequence>
<evidence type="ECO:0000256" key="2">
    <source>
        <dbReference type="ARBA" id="ARBA00022490"/>
    </source>
</evidence>
<dbReference type="CDD" id="cd16180">
    <property type="entry name" value="EFh_PEF_Group_I"/>
    <property type="match status" value="1"/>
</dbReference>
<dbReference type="Proteomes" id="UP001201163">
    <property type="component" value="Unassembled WGS sequence"/>
</dbReference>
<dbReference type="AlphaFoldDB" id="A0AAD4Q5D4"/>
<dbReference type="GO" id="GO:0005509">
    <property type="term" value="F:calcium ion binding"/>
    <property type="evidence" value="ECO:0007669"/>
    <property type="project" value="InterPro"/>
</dbReference>
<evidence type="ECO:0000256" key="5">
    <source>
        <dbReference type="ARBA" id="ARBA00022837"/>
    </source>
</evidence>
<dbReference type="EMBL" id="JAKELL010000062">
    <property type="protein sequence ID" value="KAH8985574.1"/>
    <property type="molecule type" value="Genomic_DNA"/>
</dbReference>
<protein>
    <recommendedName>
        <fullName evidence="7">EF-hand domain-containing protein</fullName>
    </recommendedName>
</protein>
<evidence type="ECO:0000313" key="9">
    <source>
        <dbReference type="Proteomes" id="UP001201163"/>
    </source>
</evidence>
<dbReference type="PROSITE" id="PS00018">
    <property type="entry name" value="EF_HAND_1"/>
    <property type="match status" value="2"/>
</dbReference>
<evidence type="ECO:0000256" key="4">
    <source>
        <dbReference type="ARBA" id="ARBA00022737"/>
    </source>
</evidence>
<name>A0AAD4Q5D4_9AGAM</name>
<dbReference type="GO" id="GO:0048306">
    <property type="term" value="F:calcium-dependent protein binding"/>
    <property type="evidence" value="ECO:0007669"/>
    <property type="project" value="UniProtKB-ARBA"/>
</dbReference>
<keyword evidence="3" id="KW-0479">Metal-binding</keyword>
<accession>A0AAD4Q5D4</accession>
<dbReference type="GO" id="GO:0005737">
    <property type="term" value="C:cytoplasm"/>
    <property type="evidence" value="ECO:0007669"/>
    <property type="project" value="UniProtKB-SubCell"/>
</dbReference>
<feature type="compositionally biased region" description="Polar residues" evidence="6">
    <location>
        <begin position="11"/>
        <end position="21"/>
    </location>
</feature>
<evidence type="ECO:0000259" key="7">
    <source>
        <dbReference type="PROSITE" id="PS50222"/>
    </source>
</evidence>
<dbReference type="Gene3D" id="1.10.238.10">
    <property type="entry name" value="EF-hand"/>
    <property type="match status" value="1"/>
</dbReference>
<dbReference type="SMART" id="SM00054">
    <property type="entry name" value="EFh"/>
    <property type="match status" value="4"/>
</dbReference>
<dbReference type="PANTHER" id="PTHR46212:SF3">
    <property type="entry name" value="GH27120P"/>
    <property type="match status" value="1"/>
</dbReference>
<dbReference type="InterPro" id="IPR051426">
    <property type="entry name" value="Peflin/Sorcin_CaBP"/>
</dbReference>
<feature type="region of interest" description="Disordered" evidence="6">
    <location>
        <begin position="1"/>
        <end position="33"/>
    </location>
</feature>
<reference evidence="8" key="1">
    <citation type="submission" date="2022-01" db="EMBL/GenBank/DDBJ databases">
        <title>Comparative genomics reveals a dynamic genome evolution in the ectomycorrhizal milk-cap (Lactarius) mushrooms.</title>
        <authorList>
            <consortium name="DOE Joint Genome Institute"/>
            <person name="Lebreton A."/>
            <person name="Tang N."/>
            <person name="Kuo A."/>
            <person name="LaButti K."/>
            <person name="Drula E."/>
            <person name="Barry K."/>
            <person name="Clum A."/>
            <person name="Lipzen A."/>
            <person name="Mousain D."/>
            <person name="Ng V."/>
            <person name="Wang R."/>
            <person name="Wang X."/>
            <person name="Dai Y."/>
            <person name="Henrissat B."/>
            <person name="Grigoriev I.V."/>
            <person name="Guerin-Laguette A."/>
            <person name="Yu F."/>
            <person name="Martin F.M."/>
        </authorList>
    </citation>
    <scope>NUCLEOTIDE SEQUENCE</scope>
    <source>
        <strain evidence="8">QP</strain>
    </source>
</reference>
<dbReference type="Pfam" id="PF13499">
    <property type="entry name" value="EF-hand_7"/>
    <property type="match status" value="1"/>
</dbReference>
<keyword evidence="4" id="KW-0677">Repeat</keyword>
<keyword evidence="5" id="KW-0106">Calcium</keyword>
<evidence type="ECO:0000256" key="6">
    <source>
        <dbReference type="SAM" id="MobiDB-lite"/>
    </source>
</evidence>
<dbReference type="InterPro" id="IPR011992">
    <property type="entry name" value="EF-hand-dom_pair"/>
</dbReference>
<feature type="domain" description="EF-hand" evidence="7">
    <location>
        <begin position="130"/>
        <end position="165"/>
    </location>
</feature>
<dbReference type="PROSITE" id="PS50222">
    <property type="entry name" value="EF_HAND_2"/>
    <property type="match status" value="2"/>
</dbReference>
<dbReference type="Pfam" id="PF13405">
    <property type="entry name" value="EF-hand_6"/>
    <property type="match status" value="1"/>
</dbReference>
<organism evidence="8 9">
    <name type="scientific">Lactarius akahatsu</name>
    <dbReference type="NCBI Taxonomy" id="416441"/>
    <lineage>
        <taxon>Eukaryota</taxon>
        <taxon>Fungi</taxon>
        <taxon>Dikarya</taxon>
        <taxon>Basidiomycota</taxon>
        <taxon>Agaricomycotina</taxon>
        <taxon>Agaricomycetes</taxon>
        <taxon>Russulales</taxon>
        <taxon>Russulaceae</taxon>
        <taxon>Lactarius</taxon>
    </lineage>
</organism>
<gene>
    <name evidence="8" type="ORF">EDB92DRAFT_1882510</name>
</gene>
<dbReference type="InterPro" id="IPR002048">
    <property type="entry name" value="EF_hand_dom"/>
</dbReference>
<proteinExistence type="predicted"/>
<evidence type="ECO:0000256" key="1">
    <source>
        <dbReference type="ARBA" id="ARBA00004496"/>
    </source>
</evidence>